<reference evidence="3 4" key="1">
    <citation type="submission" date="2018-02" db="EMBL/GenBank/DDBJ databases">
        <title>The genomes of Aspergillus section Nigri reveals drivers in fungal speciation.</title>
        <authorList>
            <consortium name="DOE Joint Genome Institute"/>
            <person name="Vesth T.C."/>
            <person name="Nybo J."/>
            <person name="Theobald S."/>
            <person name="Brandl J."/>
            <person name="Frisvad J.C."/>
            <person name="Nielsen K.F."/>
            <person name="Lyhne E.K."/>
            <person name="Kogle M.E."/>
            <person name="Kuo A."/>
            <person name="Riley R."/>
            <person name="Clum A."/>
            <person name="Nolan M."/>
            <person name="Lipzen A."/>
            <person name="Salamov A."/>
            <person name="Henrissat B."/>
            <person name="Wiebenga A."/>
            <person name="De vries R.P."/>
            <person name="Grigoriev I.V."/>
            <person name="Mortensen U.H."/>
            <person name="Andersen M.R."/>
            <person name="Baker S.E."/>
        </authorList>
    </citation>
    <scope>NUCLEOTIDE SEQUENCE [LARGE SCALE GENOMIC DNA]</scope>
    <source>
        <strain evidence="3 4">CBS 114.51</strain>
    </source>
</reference>
<evidence type="ECO:0000256" key="1">
    <source>
        <dbReference type="SAM" id="Phobius"/>
    </source>
</evidence>
<accession>A0A8T8XGM5</accession>
<keyword evidence="1" id="KW-0472">Membrane</keyword>
<gene>
    <name evidence="3" type="ORF">BO86DRAFT_394228</name>
</gene>
<dbReference type="GeneID" id="37176873"/>
<keyword evidence="1" id="KW-0812">Transmembrane</keyword>
<evidence type="ECO:0000313" key="3">
    <source>
        <dbReference type="EMBL" id="RAH87426.1"/>
    </source>
</evidence>
<dbReference type="RefSeq" id="XP_025533320.1">
    <property type="nucleotide sequence ID" value="XM_025673181.1"/>
</dbReference>
<organism evidence="3 4">
    <name type="scientific">Aspergillus japonicus CBS 114.51</name>
    <dbReference type="NCBI Taxonomy" id="1448312"/>
    <lineage>
        <taxon>Eukaryota</taxon>
        <taxon>Fungi</taxon>
        <taxon>Dikarya</taxon>
        <taxon>Ascomycota</taxon>
        <taxon>Pezizomycotina</taxon>
        <taxon>Eurotiomycetes</taxon>
        <taxon>Eurotiomycetidae</taxon>
        <taxon>Eurotiales</taxon>
        <taxon>Aspergillaceae</taxon>
        <taxon>Aspergillus</taxon>
        <taxon>Aspergillus subgen. Circumdati</taxon>
    </lineage>
</organism>
<keyword evidence="2" id="KW-0732">Signal</keyword>
<feature type="transmembrane region" description="Helical" evidence="1">
    <location>
        <begin position="94"/>
        <end position="118"/>
    </location>
</feature>
<dbReference type="EMBL" id="KZ824770">
    <property type="protein sequence ID" value="RAH87426.1"/>
    <property type="molecule type" value="Genomic_DNA"/>
</dbReference>
<keyword evidence="1" id="KW-1133">Transmembrane helix</keyword>
<dbReference type="OrthoDB" id="4706398at2759"/>
<evidence type="ECO:0000313" key="4">
    <source>
        <dbReference type="Proteomes" id="UP000249497"/>
    </source>
</evidence>
<keyword evidence="4" id="KW-1185">Reference proteome</keyword>
<evidence type="ECO:0000256" key="2">
    <source>
        <dbReference type="SAM" id="SignalP"/>
    </source>
</evidence>
<dbReference type="AlphaFoldDB" id="A0A8T8XGM5"/>
<feature type="chain" id="PRO_5035879531" evidence="2">
    <location>
        <begin position="19"/>
        <end position="122"/>
    </location>
</feature>
<feature type="signal peptide" evidence="2">
    <location>
        <begin position="1"/>
        <end position="18"/>
    </location>
</feature>
<dbReference type="Proteomes" id="UP000249497">
    <property type="component" value="Unassembled WGS sequence"/>
</dbReference>
<name>A0A8T8XGM5_ASPJA</name>
<protein>
    <submittedName>
        <fullName evidence="3">Uncharacterized protein</fullName>
    </submittedName>
</protein>
<sequence length="122" mass="13010">MKATVIAALATFATLVASTPISPQARAMTVNMHRKSFSQMLQKREGYDGNIIDSVNYILVILTDEAGVADPYQDEIDAVSNPADLRPGKNGGGLVLLLIFHSLLFATNADTVTILLGFNMAG</sequence>
<proteinExistence type="predicted"/>